<dbReference type="RefSeq" id="WP_279992034.1">
    <property type="nucleotide sequence ID" value="NZ_JAOBZK010000053.1"/>
</dbReference>
<evidence type="ECO:0000313" key="2">
    <source>
        <dbReference type="EMBL" id="MDH1181357.1"/>
    </source>
</evidence>
<proteinExistence type="predicted"/>
<name>A0ABD4Z0R5_9BURK</name>
<keyword evidence="1" id="KW-0472">Membrane</keyword>
<organism evidence="2 3">
    <name type="scientific">Achromobacter mucicolens</name>
    <dbReference type="NCBI Taxonomy" id="1389922"/>
    <lineage>
        <taxon>Bacteria</taxon>
        <taxon>Pseudomonadati</taxon>
        <taxon>Pseudomonadota</taxon>
        <taxon>Betaproteobacteria</taxon>
        <taxon>Burkholderiales</taxon>
        <taxon>Alcaligenaceae</taxon>
        <taxon>Achromobacter</taxon>
    </lineage>
</organism>
<comment type="caution">
    <text evidence="2">The sequence shown here is derived from an EMBL/GenBank/DDBJ whole genome shotgun (WGS) entry which is preliminary data.</text>
</comment>
<feature type="transmembrane region" description="Helical" evidence="1">
    <location>
        <begin position="83"/>
        <end position="103"/>
    </location>
</feature>
<keyword evidence="1" id="KW-0812">Transmembrane</keyword>
<keyword evidence="1" id="KW-1133">Transmembrane helix</keyword>
<evidence type="ECO:0000313" key="3">
    <source>
        <dbReference type="Proteomes" id="UP001158644"/>
    </source>
</evidence>
<dbReference type="Proteomes" id="UP001158644">
    <property type="component" value="Unassembled WGS sequence"/>
</dbReference>
<accession>A0ABD4Z0R5</accession>
<gene>
    <name evidence="2" type="ORF">N5C72_25055</name>
</gene>
<dbReference type="EMBL" id="JAOBZK010000053">
    <property type="protein sequence ID" value="MDH1181357.1"/>
    <property type="molecule type" value="Genomic_DNA"/>
</dbReference>
<evidence type="ECO:0000256" key="1">
    <source>
        <dbReference type="SAM" id="Phobius"/>
    </source>
</evidence>
<feature type="transmembrane region" description="Helical" evidence="1">
    <location>
        <begin position="285"/>
        <end position="312"/>
    </location>
</feature>
<protein>
    <submittedName>
        <fullName evidence="2">Uncharacterized protein</fullName>
    </submittedName>
</protein>
<reference evidence="2 3" key="1">
    <citation type="submission" date="2022-09" db="EMBL/GenBank/DDBJ databases">
        <title>Intensive care unit water sources are persistently colonized with multi-drug resistant bacteria and are the site of extensive horizontal gene transfer of antibiotic resistance genes.</title>
        <authorList>
            <person name="Diorio-Toth L."/>
        </authorList>
    </citation>
    <scope>NUCLEOTIDE SEQUENCE [LARGE SCALE GENOMIC DNA]</scope>
    <source>
        <strain evidence="2 3">GD03967</strain>
    </source>
</reference>
<sequence length="373" mass="42082">MYVAEWIAWLGCLKSDSWLKKNLEEHGSSPIPIVQPAYEDSVIEDRARQAAKRFACAKSQGPIYTCNDTYLEMRCGGLEDKRGLISLVTLIFVYFAVGVWIDTAGRIMWAVISGSGIVYSREIYIGDLFFFVLLTGMMGGALWLYFKYAFRFTRLEMLTSRHLLIRFNRITRQVFLHRPASCGGILVLPWEGVHTEEIPGLRLVMGWYPGDSTDLPFPTIAFIGRQSSRLSDLQSEWEFIRRYMDEGGLQAVEKPRISSQLPLPWPAFTAQFEALGPFLRNSGPLTWLGCVLISPAFVIIGLAHWASLLLCWRPRWPRVIREAGQPGKPAPAFTTVADYPPDVQSQLLANAHRWKLRPGRAPANSSRVGKRGG</sequence>
<dbReference type="AlphaFoldDB" id="A0ABD4Z0R5"/>
<feature type="transmembrane region" description="Helical" evidence="1">
    <location>
        <begin position="123"/>
        <end position="146"/>
    </location>
</feature>